<dbReference type="Pfam" id="PF24527">
    <property type="entry name" value="Ig-like_Pom152_9"/>
    <property type="match status" value="1"/>
</dbReference>
<sequence length="1276" mass="141580">MSSRPPLIPEQYLDIPSQARSIFHAHTRQAVTYAQRLYLLSLGFLCQAVKAFDFLWHLTSSPDSLSLFRKWLLFDVAYCLALTRLRIPRLNYNRTVVFLQLLLIVVFDGLMFGGITVNLGGGSRESGVGNSNLPDTLSMVGMLSMLSFGLLGRETFESRDSHLLGQHTIRMSPISTARLNPQSSTFCLAQPGDFVLIPVLLNNTDISSLKYSLTPLGFDPEKGTDKVEKLSLSLKELKSIEQARLEATRPSAIARRDQEEDYDEYADDDGDTADDSSSASSLQKTQSVVHIKLSKYGTVRLEQVMDSSNVEARLGYSAEATVVPCPQVRFLKDTSPEVRCAGQNQETELMIEIRGVPPLSLRWFKVHNERPEHFIVEGIDSDLSKGTGKGIVQKGKPQTLKVPLSISLAAAGRYLYALEEIVDASGNIVRLEIPNLDPSASSTSTTRSFNVLRRPSVSFKHCRPGSPASLLIGSQAQLSISTNDADSLDAPWDVSLYFKPTSEDKKVHPWKKTISTEGGRRDVDVTATVPGEYIIQGVKGKWCEGDVLSPDTCTVIEKPKPAVEIEWQKIHECSGETGVSADLTLHGTPPFIVYYTVQRDSEPPVEQRPEQIATSRGKLSIQPAQAGRYTFTVSQVSDANYRRVPVNGPSIVQAIHPLASASLIGPNRRTLSSCAGNMVDVDVELGGTGPWALDVRVITPKGSETLQIRDILTAKKKLQIPVPNEIDRVGGTFDVDLVSVEDVYECKKPVTASRVSYSVRRVKPTARFYGDSVTILEEEKATLPLRLTGDGPWRLKYRRDESGQLQSAMLRNANDALTVTEAGLYRILEVSDSQCPGFVEEESSTFHVNWVPRPSAKLSADTSAAARYESYNGSHILAPICENMDGHIDLDLTGRPPFQIMYNIAQDNQNGGTKLLGQPTFSSIQPRTRFELQTSSPGRIYYEVKQIGDASYPLAKHKNAIIPRSQRLLFEQQVNMRPAARFRTRNRMSYCLNDVFIAQDPVSLDGLVLLEGSPPFRLELSVKNFGTSHVEHVTMETYDSSFKLNLPSYEFKSVGPHLVVIESVSDASNCPQAPLDPLYSSVWVDVAETAAIIPLDRREHYCVGEVSTFQLEGLSPWTIWYTMNGKSHSQEVKSSPFSMVQQQPGEFAINSIAHQQNMCKAVVTDLRIQVHPLPSAQVGHGKRVYQDIHEGDQAEILFTLVGEPPFTFTYQRAEPSQKKGGKAGKVLETHTVSKVMNHEYSIFSAMEGTWTITSIADRYCRYPQIQTDHNPEKQRR</sequence>
<keyword evidence="2" id="KW-0472">Membrane</keyword>
<evidence type="ECO:0000256" key="1">
    <source>
        <dbReference type="SAM" id="MobiDB-lite"/>
    </source>
</evidence>
<feature type="compositionally biased region" description="Acidic residues" evidence="1">
    <location>
        <begin position="259"/>
        <end position="274"/>
    </location>
</feature>
<dbReference type="GO" id="GO:0070762">
    <property type="term" value="C:nuclear pore transmembrane ring"/>
    <property type="evidence" value="ECO:0007669"/>
    <property type="project" value="TreeGrafter"/>
</dbReference>
<dbReference type="Pfam" id="PF23664">
    <property type="entry name" value="Ig_Pom152"/>
    <property type="match status" value="2"/>
</dbReference>
<dbReference type="InterPro" id="IPR037701">
    <property type="entry name" value="Pom152"/>
</dbReference>
<dbReference type="InterPro" id="IPR056541">
    <property type="entry name" value="Ig-like_POM152"/>
</dbReference>
<evidence type="ECO:0000259" key="5">
    <source>
        <dbReference type="Pfam" id="PF24312"/>
    </source>
</evidence>
<gene>
    <name evidence="8" type="ORF">MYCIT1_LOCUS30756</name>
</gene>
<dbReference type="PANTHER" id="PTHR28206">
    <property type="entry name" value="NUCLEOPORIN POM152"/>
    <property type="match status" value="1"/>
</dbReference>
<feature type="transmembrane region" description="Helical" evidence="2">
    <location>
        <begin position="68"/>
        <end position="85"/>
    </location>
</feature>
<accession>A0AAD2HRZ5</accession>
<dbReference type="InterPro" id="IPR056540">
    <property type="entry name" value="TMD_POM152"/>
</dbReference>
<dbReference type="PANTHER" id="PTHR28206:SF1">
    <property type="entry name" value="NUCLEOPORIN POM152"/>
    <property type="match status" value="1"/>
</dbReference>
<proteinExistence type="predicted"/>
<feature type="transmembrane region" description="Helical" evidence="2">
    <location>
        <begin position="97"/>
        <end position="117"/>
    </location>
</feature>
<dbReference type="InterPro" id="IPR056544">
    <property type="entry name" value="Ig_POM152"/>
</dbReference>
<dbReference type="GO" id="GO:0017056">
    <property type="term" value="F:structural constituent of nuclear pore"/>
    <property type="evidence" value="ECO:0007669"/>
    <property type="project" value="InterPro"/>
</dbReference>
<comment type="caution">
    <text evidence="8">The sequence shown here is derived from an EMBL/GenBank/DDBJ whole genome shotgun (WGS) entry which is preliminary data.</text>
</comment>
<keyword evidence="2" id="KW-0812">Transmembrane</keyword>
<dbReference type="EMBL" id="CAVNYO010000440">
    <property type="protein sequence ID" value="CAK5280276.1"/>
    <property type="molecule type" value="Genomic_DNA"/>
</dbReference>
<reference evidence="8" key="1">
    <citation type="submission" date="2023-11" db="EMBL/GenBank/DDBJ databases">
        <authorList>
            <person name="De Vega J J."/>
            <person name="De Vega J J."/>
        </authorList>
    </citation>
    <scope>NUCLEOTIDE SEQUENCE</scope>
</reference>
<dbReference type="Proteomes" id="UP001295794">
    <property type="component" value="Unassembled WGS sequence"/>
</dbReference>
<evidence type="ECO:0000259" key="4">
    <source>
        <dbReference type="Pfam" id="PF24097"/>
    </source>
</evidence>
<name>A0AAD2HRZ5_9AGAR</name>
<feature type="domain" description="Nucleoporin POM152 first Ig-like" evidence="6">
    <location>
        <begin position="176"/>
        <end position="322"/>
    </location>
</feature>
<dbReference type="InterPro" id="IPR056543">
    <property type="entry name" value="Ig-like_POM152_9th"/>
</dbReference>
<dbReference type="AlphaFoldDB" id="A0AAD2HRZ5"/>
<feature type="transmembrane region" description="Helical" evidence="2">
    <location>
        <begin position="37"/>
        <end position="56"/>
    </location>
</feature>
<dbReference type="Pfam" id="PF24097">
    <property type="entry name" value="TMD_POM152"/>
    <property type="match status" value="1"/>
</dbReference>
<evidence type="ECO:0000259" key="6">
    <source>
        <dbReference type="Pfam" id="PF24519"/>
    </source>
</evidence>
<feature type="domain" description="Nucleoporin POM152 ninth Ig-like" evidence="7">
    <location>
        <begin position="1091"/>
        <end position="1162"/>
    </location>
</feature>
<protein>
    <recommendedName>
        <fullName evidence="10">Nucleoporin Pom152</fullName>
    </recommendedName>
</protein>
<dbReference type="Pfam" id="PF24519">
    <property type="entry name" value="Ig-like_Pom152_1"/>
    <property type="match status" value="1"/>
</dbReference>
<feature type="domain" description="Nucleoporin POM152 immunoglobulin-like" evidence="3">
    <location>
        <begin position="558"/>
        <end position="659"/>
    </location>
</feature>
<evidence type="ECO:0008006" key="10">
    <source>
        <dbReference type="Google" id="ProtNLM"/>
    </source>
</evidence>
<keyword evidence="9" id="KW-1185">Reference proteome</keyword>
<evidence type="ECO:0000313" key="9">
    <source>
        <dbReference type="Proteomes" id="UP001295794"/>
    </source>
</evidence>
<dbReference type="Pfam" id="PF24312">
    <property type="entry name" value="Ig-like_POM152"/>
    <property type="match status" value="2"/>
</dbReference>
<evidence type="ECO:0000259" key="3">
    <source>
        <dbReference type="Pfam" id="PF23664"/>
    </source>
</evidence>
<evidence type="ECO:0000259" key="7">
    <source>
        <dbReference type="Pfam" id="PF24527"/>
    </source>
</evidence>
<feature type="region of interest" description="Disordered" evidence="1">
    <location>
        <begin position="249"/>
        <end position="281"/>
    </location>
</feature>
<evidence type="ECO:0000256" key="2">
    <source>
        <dbReference type="SAM" id="Phobius"/>
    </source>
</evidence>
<feature type="domain" description="Nucleoporin POM152 immunoglobulin-like" evidence="3">
    <location>
        <begin position="883"/>
        <end position="958"/>
    </location>
</feature>
<dbReference type="GO" id="GO:0006606">
    <property type="term" value="P:protein import into nucleus"/>
    <property type="evidence" value="ECO:0007669"/>
    <property type="project" value="TreeGrafter"/>
</dbReference>
<organism evidence="8 9">
    <name type="scientific">Mycena citricolor</name>
    <dbReference type="NCBI Taxonomy" id="2018698"/>
    <lineage>
        <taxon>Eukaryota</taxon>
        <taxon>Fungi</taxon>
        <taxon>Dikarya</taxon>
        <taxon>Basidiomycota</taxon>
        <taxon>Agaricomycotina</taxon>
        <taxon>Agaricomycetes</taxon>
        <taxon>Agaricomycetidae</taxon>
        <taxon>Agaricales</taxon>
        <taxon>Marasmiineae</taxon>
        <taxon>Mycenaceae</taxon>
        <taxon>Mycena</taxon>
    </lineage>
</organism>
<evidence type="ECO:0000313" key="8">
    <source>
        <dbReference type="EMBL" id="CAK5280276.1"/>
    </source>
</evidence>
<dbReference type="GO" id="GO:0006999">
    <property type="term" value="P:nuclear pore organization"/>
    <property type="evidence" value="ECO:0007669"/>
    <property type="project" value="TreeGrafter"/>
</dbReference>
<keyword evidence="2" id="KW-1133">Transmembrane helix</keyword>
<feature type="domain" description="Nucleoporin POM152 Ig-like" evidence="5">
    <location>
        <begin position="763"/>
        <end position="845"/>
    </location>
</feature>
<feature type="domain" description="Nucleoporin POM152 Ig-like" evidence="5">
    <location>
        <begin position="454"/>
        <end position="553"/>
    </location>
</feature>
<feature type="domain" description="Nucleoporin POM152 N-terminal transmembrane" evidence="4">
    <location>
        <begin position="34"/>
        <end position="115"/>
    </location>
</feature>
<dbReference type="InterPro" id="IPR056542">
    <property type="entry name" value="Ig-like_POM152_1st"/>
</dbReference>